<protein>
    <submittedName>
        <fullName evidence="2">Uncharacterized protein</fullName>
    </submittedName>
</protein>
<dbReference type="RefSeq" id="WP_015818475.1">
    <property type="nucleotide sequence ID" value="NC_012997.1"/>
</dbReference>
<evidence type="ECO:0000313" key="2">
    <source>
        <dbReference type="EMBL" id="ACR12363.1"/>
    </source>
</evidence>
<feature type="transmembrane region" description="Helical" evidence="1">
    <location>
        <begin position="84"/>
        <end position="105"/>
    </location>
</feature>
<dbReference type="OrthoDB" id="8704084at2"/>
<evidence type="ECO:0000256" key="1">
    <source>
        <dbReference type="SAM" id="Phobius"/>
    </source>
</evidence>
<keyword evidence="1" id="KW-0812">Transmembrane</keyword>
<dbReference type="Proteomes" id="UP000009080">
    <property type="component" value="Chromosome"/>
</dbReference>
<reference evidence="2 3" key="1">
    <citation type="journal article" date="2009" name="PLoS ONE">
        <title>The complete genome of Teredinibacter turnerae T7901: an intracellular endosymbiont of marine wood-boring bivalves (shipworms).</title>
        <authorList>
            <person name="Yang J.C."/>
            <person name="Madupu R."/>
            <person name="Durkin A.S."/>
            <person name="Ekborg N.A."/>
            <person name="Pedamallu C.S."/>
            <person name="Hostetler J.B."/>
            <person name="Radune D."/>
            <person name="Toms B.S."/>
            <person name="Henrissat B."/>
            <person name="Coutinho P.M."/>
            <person name="Schwarz S."/>
            <person name="Field L."/>
            <person name="Trindade-Silva A.E."/>
            <person name="Soares C.A.G."/>
            <person name="Elshahawi S."/>
            <person name="Hanora A."/>
            <person name="Schmidt E.W."/>
            <person name="Haygood M.G."/>
            <person name="Posfai J."/>
            <person name="Benner J."/>
            <person name="Madinger C."/>
            <person name="Nove J."/>
            <person name="Anton B."/>
            <person name="Chaudhary K."/>
            <person name="Foster J."/>
            <person name="Holman A."/>
            <person name="Kumar S."/>
            <person name="Lessard P.A."/>
            <person name="Luyten Y.A."/>
            <person name="Slatko B."/>
            <person name="Wood N."/>
            <person name="Wu B."/>
            <person name="Teplitski M."/>
            <person name="Mougous J.D."/>
            <person name="Ward N."/>
            <person name="Eisen J.A."/>
            <person name="Badger J.H."/>
            <person name="Distel D.L."/>
        </authorList>
    </citation>
    <scope>NUCLEOTIDE SEQUENCE [LARGE SCALE GENOMIC DNA]</scope>
    <source>
        <strain evidence="3">ATCC 39867 / T7901</strain>
    </source>
</reference>
<keyword evidence="1" id="KW-1133">Transmembrane helix</keyword>
<dbReference type="STRING" id="377629.TERTU_3533"/>
<dbReference type="EMBL" id="CP001614">
    <property type="protein sequence ID" value="ACR12363.1"/>
    <property type="molecule type" value="Genomic_DNA"/>
</dbReference>
<dbReference type="HOGENOM" id="CLU_157099_0_0_6"/>
<proteinExistence type="predicted"/>
<accession>C5BRF5</accession>
<name>C5BRF5_TERTT</name>
<dbReference type="eggNOG" id="ENOG5033C43">
    <property type="taxonomic scope" value="Bacteria"/>
</dbReference>
<gene>
    <name evidence="2" type="ordered locus">TERTU_3533</name>
</gene>
<dbReference type="AlphaFoldDB" id="C5BRF5"/>
<evidence type="ECO:0000313" key="3">
    <source>
        <dbReference type="Proteomes" id="UP000009080"/>
    </source>
</evidence>
<keyword evidence="1" id="KW-0472">Membrane</keyword>
<dbReference type="KEGG" id="ttu:TERTU_3533"/>
<feature type="transmembrane region" description="Helical" evidence="1">
    <location>
        <begin position="21"/>
        <end position="44"/>
    </location>
</feature>
<organism evidence="2 3">
    <name type="scientific">Teredinibacter turnerae (strain ATCC 39867 / T7901)</name>
    <dbReference type="NCBI Taxonomy" id="377629"/>
    <lineage>
        <taxon>Bacteria</taxon>
        <taxon>Pseudomonadati</taxon>
        <taxon>Pseudomonadota</taxon>
        <taxon>Gammaproteobacteria</taxon>
        <taxon>Cellvibrionales</taxon>
        <taxon>Cellvibrionaceae</taxon>
        <taxon>Teredinibacter</taxon>
    </lineage>
</organism>
<keyword evidence="3" id="KW-1185">Reference proteome</keyword>
<sequence length="117" mass="12848">MNKAKTAALYSAFIFPGAGQVWLKCWLTGVPFILGTVWAIYLLLDVVFSIAFKVVDQIQSGQVSLNPLSIREAISYEIAHTSGLLTSMPMIILVGLWLLSIADAYRVGRTKDKQSAE</sequence>